<reference evidence="2" key="1">
    <citation type="submission" date="2021-07" db="EMBL/GenBank/DDBJ databases">
        <title>Candidatus Kaistella beijingensis sp. nov. isolated from a municipal wastewater treatment plant is involved in sludge foaming.</title>
        <authorList>
            <person name="Song Y."/>
            <person name="Liu S.-J."/>
        </authorList>
    </citation>
    <scope>NUCLEOTIDE SEQUENCE</scope>
    <source>
        <strain evidence="2">DSM 43998</strain>
    </source>
</reference>
<evidence type="ECO:0000256" key="1">
    <source>
        <dbReference type="SAM" id="Phobius"/>
    </source>
</evidence>
<keyword evidence="1" id="KW-0472">Membrane</keyword>
<evidence type="ECO:0008006" key="4">
    <source>
        <dbReference type="Google" id="ProtNLM"/>
    </source>
</evidence>
<gene>
    <name evidence="2" type="ORF">KV203_06670</name>
</gene>
<sequence>MHLAIILAEESTGERLGNVLKIVVGVIVGVIVWIFLRDFLEDYGGVIAGVSFLGGLGALAIGYVADAGTLTTAGWFGIAIAVGTLILGAILDF</sequence>
<evidence type="ECO:0000313" key="3">
    <source>
        <dbReference type="Proteomes" id="UP000887023"/>
    </source>
</evidence>
<dbReference type="RefSeq" id="WP_157079749.1">
    <property type="nucleotide sequence ID" value="NZ_CBCRUZ010000024.1"/>
</dbReference>
<protein>
    <recommendedName>
        <fullName evidence="4">GlsB/YeaQ/YmgE family stress response membrane protein</fullName>
    </recommendedName>
</protein>
<feature type="transmembrane region" description="Helical" evidence="1">
    <location>
        <begin position="19"/>
        <end position="36"/>
    </location>
</feature>
<accession>A0ABX8SAY1</accession>
<dbReference type="EMBL" id="CP079105">
    <property type="protein sequence ID" value="QXQ15033.1"/>
    <property type="molecule type" value="Genomic_DNA"/>
</dbReference>
<organism evidence="2 3">
    <name type="scientific">Skermania pinensis</name>
    <dbReference type="NCBI Taxonomy" id="39122"/>
    <lineage>
        <taxon>Bacteria</taxon>
        <taxon>Bacillati</taxon>
        <taxon>Actinomycetota</taxon>
        <taxon>Actinomycetes</taxon>
        <taxon>Mycobacteriales</taxon>
        <taxon>Gordoniaceae</taxon>
        <taxon>Skermania</taxon>
    </lineage>
</organism>
<feature type="transmembrane region" description="Helical" evidence="1">
    <location>
        <begin position="70"/>
        <end position="91"/>
    </location>
</feature>
<feature type="transmembrane region" description="Helical" evidence="1">
    <location>
        <begin position="43"/>
        <end position="64"/>
    </location>
</feature>
<evidence type="ECO:0000313" key="2">
    <source>
        <dbReference type="EMBL" id="QXQ15033.1"/>
    </source>
</evidence>
<keyword evidence="3" id="KW-1185">Reference proteome</keyword>
<proteinExistence type="predicted"/>
<keyword evidence="1" id="KW-0812">Transmembrane</keyword>
<dbReference type="Proteomes" id="UP000887023">
    <property type="component" value="Chromosome"/>
</dbReference>
<name>A0ABX8SAY1_9ACTN</name>
<keyword evidence="1" id="KW-1133">Transmembrane helix</keyword>